<dbReference type="Pfam" id="PF13782">
    <property type="entry name" value="SpoVAB"/>
    <property type="match status" value="1"/>
</dbReference>
<keyword evidence="3" id="KW-1185">Reference proteome</keyword>
<protein>
    <submittedName>
        <fullName evidence="2">Stage V sporulation protein AB</fullName>
    </submittedName>
</protein>
<proteinExistence type="predicted"/>
<dbReference type="AlphaFoldDB" id="A0A9E8M1H5"/>
<accession>A0A9E8M1H5</accession>
<dbReference type="EMBL" id="CP106877">
    <property type="protein sequence ID" value="WAA13813.1"/>
    <property type="molecule type" value="Genomic_DNA"/>
</dbReference>
<organism evidence="2 3">
    <name type="scientific">Fervidibacillus halotolerans</name>
    <dbReference type="NCBI Taxonomy" id="2980027"/>
    <lineage>
        <taxon>Bacteria</taxon>
        <taxon>Bacillati</taxon>
        <taxon>Bacillota</taxon>
        <taxon>Bacilli</taxon>
        <taxon>Bacillales</taxon>
        <taxon>Bacillaceae</taxon>
        <taxon>Fervidibacillus</taxon>
    </lineage>
</organism>
<reference evidence="2" key="1">
    <citation type="submission" date="2022-09" db="EMBL/GenBank/DDBJ databases">
        <title>Complete Genomes of Fervidibacillus albus and Fervidibacillus halotolerans isolated from tidal flat sediments.</title>
        <authorList>
            <person name="Kwon K.K."/>
            <person name="Yang S.-H."/>
            <person name="Park M.J."/>
            <person name="Oh H.-M."/>
        </authorList>
    </citation>
    <scope>NUCLEOTIDE SEQUENCE</scope>
    <source>
        <strain evidence="2">MEBiC13594</strain>
    </source>
</reference>
<keyword evidence="1" id="KW-1133">Transmembrane helix</keyword>
<feature type="transmembrane region" description="Helical" evidence="1">
    <location>
        <begin position="45"/>
        <end position="65"/>
    </location>
</feature>
<gene>
    <name evidence="2" type="ORF">OE105_06860</name>
</gene>
<keyword evidence="1" id="KW-0472">Membrane</keyword>
<keyword evidence="1" id="KW-0812">Transmembrane</keyword>
<evidence type="ECO:0000256" key="1">
    <source>
        <dbReference type="SAM" id="Phobius"/>
    </source>
</evidence>
<feature type="transmembrane region" description="Helical" evidence="1">
    <location>
        <begin position="114"/>
        <end position="136"/>
    </location>
</feature>
<dbReference type="RefSeq" id="WP_275422025.1">
    <property type="nucleotide sequence ID" value="NZ_CP106877.1"/>
</dbReference>
<feature type="transmembrane region" description="Helical" evidence="1">
    <location>
        <begin position="71"/>
        <end position="94"/>
    </location>
</feature>
<feature type="transmembrane region" description="Helical" evidence="1">
    <location>
        <begin position="6"/>
        <end position="33"/>
    </location>
</feature>
<dbReference type="Proteomes" id="UP001164726">
    <property type="component" value="Chromosome"/>
</dbReference>
<dbReference type="KEGG" id="fhl:OE105_06860"/>
<sequence length="139" mass="15042">MIKMLGVVIVSLSAGVAVGGGFVAFITVLGIIPRMMQLTKTARKIVLYEAAVIFGAIFGSYVSLFEPQFSIPPIFLLAIGLCYGIFVGSLAAALTEVLNVFPILAKRIHLEEKIIYLIGAVVFGKICGSLFHWLYFITL</sequence>
<evidence type="ECO:0000313" key="3">
    <source>
        <dbReference type="Proteomes" id="UP001164726"/>
    </source>
</evidence>
<evidence type="ECO:0000313" key="2">
    <source>
        <dbReference type="EMBL" id="WAA13813.1"/>
    </source>
</evidence>
<name>A0A9E8M1H5_9BACI</name>
<dbReference type="InterPro" id="IPR020144">
    <property type="entry name" value="SpoVAB"/>
</dbReference>